<dbReference type="RefSeq" id="WP_033207300.1">
    <property type="nucleotide sequence ID" value="NZ_LGUP01000078.1"/>
</dbReference>
<accession>A0A0L8KZQ7</accession>
<dbReference type="OrthoDB" id="9800940at2"/>
<dbReference type="Gene3D" id="3.60.15.10">
    <property type="entry name" value="Ribonuclease Z/Hydroxyacylglutathione hydrolase-like"/>
    <property type="match status" value="1"/>
</dbReference>
<dbReference type="SMART" id="SM00849">
    <property type="entry name" value="Lactamase_B"/>
    <property type="match status" value="1"/>
</dbReference>
<dbReference type="Pfam" id="PF12706">
    <property type="entry name" value="Lactamase_B_2"/>
    <property type="match status" value="1"/>
</dbReference>
<evidence type="ECO:0000259" key="1">
    <source>
        <dbReference type="SMART" id="SM00849"/>
    </source>
</evidence>
<feature type="domain" description="Metallo-beta-lactamase" evidence="1">
    <location>
        <begin position="23"/>
        <end position="196"/>
    </location>
</feature>
<organism evidence="2 3">
    <name type="scientific">Streptomyces viridochromogenes</name>
    <dbReference type="NCBI Taxonomy" id="1938"/>
    <lineage>
        <taxon>Bacteria</taxon>
        <taxon>Bacillati</taxon>
        <taxon>Actinomycetota</taxon>
        <taxon>Actinomycetes</taxon>
        <taxon>Kitasatosporales</taxon>
        <taxon>Streptomycetaceae</taxon>
        <taxon>Streptomyces</taxon>
    </lineage>
</organism>
<evidence type="ECO:0000313" key="2">
    <source>
        <dbReference type="EMBL" id="KOG31316.1"/>
    </source>
</evidence>
<reference evidence="2 3" key="1">
    <citation type="submission" date="2015-06" db="EMBL/GenBank/DDBJ databases">
        <authorList>
            <person name="Hoefler B.C."/>
            <person name="Straight P.D."/>
        </authorList>
    </citation>
    <scope>NUCLEOTIDE SEQUENCE [LARGE SCALE GENOMIC DNA]</scope>
    <source>
        <strain evidence="2 3">NRRL 3427</strain>
    </source>
</reference>
<proteinExistence type="predicted"/>
<dbReference type="SUPFAM" id="SSF56281">
    <property type="entry name" value="Metallo-hydrolase/oxidoreductase"/>
    <property type="match status" value="1"/>
</dbReference>
<dbReference type="PANTHER" id="PTHR46018:SF4">
    <property type="entry name" value="METALLO-HYDROLASE YHFI-RELATED"/>
    <property type="match status" value="1"/>
</dbReference>
<protein>
    <submittedName>
        <fullName evidence="2">Beta-lactamase</fullName>
    </submittedName>
</protein>
<dbReference type="PANTHER" id="PTHR46018">
    <property type="entry name" value="ZINC PHOSPHODIESTERASE ELAC PROTEIN 1"/>
    <property type="match status" value="1"/>
</dbReference>
<dbReference type="InterPro" id="IPR001279">
    <property type="entry name" value="Metallo-B-lactamas"/>
</dbReference>
<evidence type="ECO:0000313" key="3">
    <source>
        <dbReference type="Proteomes" id="UP000037023"/>
    </source>
</evidence>
<dbReference type="CDD" id="cd07716">
    <property type="entry name" value="RNaseZ_short-form-like_MBL-fold"/>
    <property type="match status" value="1"/>
</dbReference>
<name>A0A0L8KZQ7_STRVR</name>
<sequence>MDSDALRITVLGSATPFPRPGNACSGYLVEGGGARVWVDAGSGTLGELQRYVDLGDVDAVWISHLHADHSADLLTAFYGLVYAGLDVELPVPLFGPAGTADRLAGFLTNGAVRSPVEKAFAVDELYDGHAVRIGGLTLRSRAVDHGGPAAFAVRVEDAAGRSLVYSGDCEPCPALVELARDCDLFVCEADGEVPGHHSAAQAGRSAAAARAGCLVVTHVGPGTEPAEAVALAAAEFSGEVVHADPGARFEVGAACGVMRRSRTPGRTTTSPASSR</sequence>
<dbReference type="EMBL" id="LGUP01000078">
    <property type="protein sequence ID" value="KOG31316.1"/>
    <property type="molecule type" value="Genomic_DNA"/>
</dbReference>
<gene>
    <name evidence="2" type="ORF">ADK34_10520</name>
</gene>
<dbReference type="Proteomes" id="UP000037023">
    <property type="component" value="Unassembled WGS sequence"/>
</dbReference>
<dbReference type="InterPro" id="IPR036866">
    <property type="entry name" value="RibonucZ/Hydroxyglut_hydro"/>
</dbReference>
<dbReference type="GO" id="GO:0042781">
    <property type="term" value="F:3'-tRNA processing endoribonuclease activity"/>
    <property type="evidence" value="ECO:0007669"/>
    <property type="project" value="TreeGrafter"/>
</dbReference>
<dbReference type="AlphaFoldDB" id="A0A0L8KZQ7"/>
<comment type="caution">
    <text evidence="2">The sequence shown here is derived from an EMBL/GenBank/DDBJ whole genome shotgun (WGS) entry which is preliminary data.</text>
</comment>